<dbReference type="Proteomes" id="UP000316545">
    <property type="component" value="Unassembled WGS sequence"/>
</dbReference>
<organism evidence="1 2">
    <name type="scientific">Nitrospirillum amazonense</name>
    <dbReference type="NCBI Taxonomy" id="28077"/>
    <lineage>
        <taxon>Bacteria</taxon>
        <taxon>Pseudomonadati</taxon>
        <taxon>Pseudomonadota</taxon>
        <taxon>Alphaproteobacteria</taxon>
        <taxon>Rhodospirillales</taxon>
        <taxon>Azospirillaceae</taxon>
        <taxon>Nitrospirillum</taxon>
    </lineage>
</organism>
<dbReference type="AlphaFoldDB" id="A0A560FHN5"/>
<evidence type="ECO:0000313" key="2">
    <source>
        <dbReference type="Proteomes" id="UP000316545"/>
    </source>
</evidence>
<sequence length="86" mass="9742">MRFQGAVVRQQGVTFAVVVVKKHVIDHRTEAEQAIHGLHAVFPGMPVVLMAPDHGGRPTYYGRQDIARFLSRVPVNAIPWREYDLH</sequence>
<dbReference type="EMBL" id="VITO01000019">
    <property type="protein sequence ID" value="TWB21121.1"/>
    <property type="molecule type" value="Genomic_DNA"/>
</dbReference>
<dbReference type="RefSeq" id="WP_145619469.1">
    <property type="nucleotide sequence ID" value="NZ_VITO01000019.1"/>
</dbReference>
<protein>
    <submittedName>
        <fullName evidence="1">Uncharacterized protein</fullName>
    </submittedName>
</protein>
<gene>
    <name evidence="1" type="ORF">FBZ88_11995</name>
</gene>
<keyword evidence="2" id="KW-1185">Reference proteome</keyword>
<accession>A0A560FHN5</accession>
<proteinExistence type="predicted"/>
<reference evidence="1 2" key="1">
    <citation type="submission" date="2019-06" db="EMBL/GenBank/DDBJ databases">
        <title>Genomic Encyclopedia of Type Strains, Phase IV (KMG-V): Genome sequencing to study the core and pangenomes of soil and plant-associated prokaryotes.</title>
        <authorList>
            <person name="Whitman W."/>
        </authorList>
    </citation>
    <scope>NUCLEOTIDE SEQUENCE [LARGE SCALE GENOMIC DNA]</scope>
    <source>
        <strain evidence="1 2">BR 11865</strain>
    </source>
</reference>
<comment type="caution">
    <text evidence="1">The sequence shown here is derived from an EMBL/GenBank/DDBJ whole genome shotgun (WGS) entry which is preliminary data.</text>
</comment>
<name>A0A560FHN5_9PROT</name>
<evidence type="ECO:0000313" key="1">
    <source>
        <dbReference type="EMBL" id="TWB21121.1"/>
    </source>
</evidence>